<dbReference type="PANTHER" id="PTHR10972:SF141">
    <property type="entry name" value="OXYSTEROL-BINDING PROTEIN"/>
    <property type="match status" value="1"/>
</dbReference>
<feature type="compositionally biased region" description="Low complexity" evidence="1">
    <location>
        <begin position="319"/>
        <end position="329"/>
    </location>
</feature>
<dbReference type="GO" id="GO:0016020">
    <property type="term" value="C:membrane"/>
    <property type="evidence" value="ECO:0007669"/>
    <property type="project" value="TreeGrafter"/>
</dbReference>
<name>A0A183K6U8_9TREM</name>
<evidence type="ECO:0000313" key="4">
    <source>
        <dbReference type="WBParaSite" id="SCUD_0001072401-mRNA-1"/>
    </source>
</evidence>
<accession>A0A183K6U8</accession>
<evidence type="ECO:0000313" key="3">
    <source>
        <dbReference type="Proteomes" id="UP000279833"/>
    </source>
</evidence>
<feature type="region of interest" description="Disordered" evidence="1">
    <location>
        <begin position="111"/>
        <end position="153"/>
    </location>
</feature>
<organism evidence="4">
    <name type="scientific">Schistosoma curassoni</name>
    <dbReference type="NCBI Taxonomy" id="6186"/>
    <lineage>
        <taxon>Eukaryota</taxon>
        <taxon>Metazoa</taxon>
        <taxon>Spiralia</taxon>
        <taxon>Lophotrochozoa</taxon>
        <taxon>Platyhelminthes</taxon>
        <taxon>Trematoda</taxon>
        <taxon>Digenea</taxon>
        <taxon>Strigeidida</taxon>
        <taxon>Schistosomatoidea</taxon>
        <taxon>Schistosomatidae</taxon>
        <taxon>Schistosoma</taxon>
    </lineage>
</organism>
<dbReference type="Proteomes" id="UP000279833">
    <property type="component" value="Unassembled WGS sequence"/>
</dbReference>
<feature type="compositionally biased region" description="Polar residues" evidence="1">
    <location>
        <begin position="141"/>
        <end position="153"/>
    </location>
</feature>
<dbReference type="AlphaFoldDB" id="A0A183K6U8"/>
<dbReference type="SUPFAM" id="SSF50729">
    <property type="entry name" value="PH domain-like"/>
    <property type="match status" value="1"/>
</dbReference>
<dbReference type="PANTHER" id="PTHR10972">
    <property type="entry name" value="OXYSTEROL-BINDING PROTEIN-RELATED"/>
    <property type="match status" value="1"/>
</dbReference>
<feature type="compositionally biased region" description="Polar residues" evidence="1">
    <location>
        <begin position="111"/>
        <end position="125"/>
    </location>
</feature>
<feature type="region of interest" description="Disordered" evidence="1">
    <location>
        <begin position="309"/>
        <end position="344"/>
    </location>
</feature>
<feature type="compositionally biased region" description="Low complexity" evidence="1">
    <location>
        <begin position="126"/>
        <end position="140"/>
    </location>
</feature>
<dbReference type="EMBL" id="UZAK01033953">
    <property type="protein sequence ID" value="VDP41256.1"/>
    <property type="molecule type" value="Genomic_DNA"/>
</dbReference>
<reference evidence="2 3" key="2">
    <citation type="submission" date="2018-11" db="EMBL/GenBank/DDBJ databases">
        <authorList>
            <consortium name="Pathogen Informatics"/>
        </authorList>
    </citation>
    <scope>NUCLEOTIDE SEQUENCE [LARGE SCALE GENOMIC DNA]</scope>
    <source>
        <strain evidence="2">Dakar</strain>
        <strain evidence="3">Dakar, Senegal</strain>
    </source>
</reference>
<dbReference type="STRING" id="6186.A0A183K6U8"/>
<gene>
    <name evidence="2" type="ORF">SCUD_LOCUS10724</name>
</gene>
<evidence type="ECO:0000256" key="1">
    <source>
        <dbReference type="SAM" id="MobiDB-lite"/>
    </source>
</evidence>
<feature type="compositionally biased region" description="Polar residues" evidence="1">
    <location>
        <begin position="330"/>
        <end position="339"/>
    </location>
</feature>
<reference evidence="4" key="1">
    <citation type="submission" date="2016-06" db="UniProtKB">
        <authorList>
            <consortium name="WormBaseParasite"/>
        </authorList>
    </citation>
    <scope>IDENTIFICATION</scope>
</reference>
<proteinExistence type="predicted"/>
<keyword evidence="3" id="KW-1185">Reference proteome</keyword>
<evidence type="ECO:0000313" key="2">
    <source>
        <dbReference type="EMBL" id="VDP41256.1"/>
    </source>
</evidence>
<protein>
    <submittedName>
        <fullName evidence="4">PH domain-containing protein</fullName>
    </submittedName>
</protein>
<sequence>MNGKDRENIFKLIKRAKELQTDEEKNHLRKRTEGQLLKFTNVMKGYQYRWFVIDPDSGRIEYYEKEDHKRSLKPRGALSLIRQYWVDRLRAVAEYHSEKAEQHPLIATLSGTSESSNHVDSQTTGSQVPNSSKSSCSQSNEVNHTSDQSTNGNFPIADASTFPVFCPGRPSDPRVQLGELFRQLELENHALSTVVDNLLLSKATSQATLDCLKRCMELIKHQEITSIVENGKMAKSYASNTTDSTSLYPSVFSTVVDSSETYKINDMNISNGLSSSVQLSEEMKNILSTFPLPIKDMQINCKDMPNDVDEIDDNRNDNNEAFATNNDNNSSQKQIINSYNDDDENDEHNKKVILHLLSQLKIGMELTKVRNEYIVI</sequence>
<dbReference type="Gene3D" id="2.30.29.30">
    <property type="entry name" value="Pleckstrin-homology domain (PH domain)/Phosphotyrosine-binding domain (PTB)"/>
    <property type="match status" value="1"/>
</dbReference>
<dbReference type="InterPro" id="IPR011993">
    <property type="entry name" value="PH-like_dom_sf"/>
</dbReference>
<dbReference type="WBParaSite" id="SCUD_0001072401-mRNA-1">
    <property type="protein sequence ID" value="SCUD_0001072401-mRNA-1"/>
    <property type="gene ID" value="SCUD_0001072401"/>
</dbReference>
<dbReference type="InterPro" id="IPR000648">
    <property type="entry name" value="Oxysterol-bd"/>
</dbReference>
<dbReference type="GO" id="GO:0032934">
    <property type="term" value="F:sterol binding"/>
    <property type="evidence" value="ECO:0007669"/>
    <property type="project" value="TreeGrafter"/>
</dbReference>
<dbReference type="GO" id="GO:0005829">
    <property type="term" value="C:cytosol"/>
    <property type="evidence" value="ECO:0007669"/>
    <property type="project" value="TreeGrafter"/>
</dbReference>